<dbReference type="AlphaFoldDB" id="D8UJT0"/>
<feature type="compositionally biased region" description="Acidic residues" evidence="1">
    <location>
        <begin position="762"/>
        <end position="777"/>
    </location>
</feature>
<evidence type="ECO:0000256" key="1">
    <source>
        <dbReference type="SAM" id="MobiDB-lite"/>
    </source>
</evidence>
<protein>
    <recommendedName>
        <fullName evidence="2">Thioredoxin domain-containing protein</fullName>
    </recommendedName>
</protein>
<gene>
    <name evidence="3" type="ORF">VOLCADRAFT_108380</name>
</gene>
<dbReference type="GeneID" id="9625596"/>
<organism evidence="4">
    <name type="scientific">Volvox carteri f. nagariensis</name>
    <dbReference type="NCBI Taxonomy" id="3068"/>
    <lineage>
        <taxon>Eukaryota</taxon>
        <taxon>Viridiplantae</taxon>
        <taxon>Chlorophyta</taxon>
        <taxon>core chlorophytes</taxon>
        <taxon>Chlorophyceae</taxon>
        <taxon>CS clade</taxon>
        <taxon>Chlamydomonadales</taxon>
        <taxon>Volvocaceae</taxon>
        <taxon>Volvox</taxon>
    </lineage>
</organism>
<reference evidence="3 4" key="1">
    <citation type="journal article" date="2010" name="Science">
        <title>Genomic analysis of organismal complexity in the multicellular green alga Volvox carteri.</title>
        <authorList>
            <person name="Prochnik S.E."/>
            <person name="Umen J."/>
            <person name="Nedelcu A.M."/>
            <person name="Hallmann A."/>
            <person name="Miller S.M."/>
            <person name="Nishii I."/>
            <person name="Ferris P."/>
            <person name="Kuo A."/>
            <person name="Mitros T."/>
            <person name="Fritz-Laylin L.K."/>
            <person name="Hellsten U."/>
            <person name="Chapman J."/>
            <person name="Simakov O."/>
            <person name="Rensing S.A."/>
            <person name="Terry A."/>
            <person name="Pangilinan J."/>
            <person name="Kapitonov V."/>
            <person name="Jurka J."/>
            <person name="Salamov A."/>
            <person name="Shapiro H."/>
            <person name="Schmutz J."/>
            <person name="Grimwood J."/>
            <person name="Lindquist E."/>
            <person name="Lucas S."/>
            <person name="Grigoriev I.V."/>
            <person name="Schmitt R."/>
            <person name="Kirk D."/>
            <person name="Rokhsar D.S."/>
        </authorList>
    </citation>
    <scope>NUCLEOTIDE SEQUENCE [LARGE SCALE GENOMIC DNA]</scope>
    <source>
        <strain evidence="4">f. Nagariensis / Eve</strain>
    </source>
</reference>
<dbReference type="GO" id="GO:0034976">
    <property type="term" value="P:response to endoplasmic reticulum stress"/>
    <property type="evidence" value="ECO:0007669"/>
    <property type="project" value="TreeGrafter"/>
</dbReference>
<dbReference type="OrthoDB" id="511561at2759"/>
<dbReference type="KEGG" id="vcn:VOLCADRAFT_108380"/>
<dbReference type="RefSeq" id="XP_002958927.1">
    <property type="nucleotide sequence ID" value="XM_002958881.1"/>
</dbReference>
<dbReference type="EMBL" id="GL378431">
    <property type="protein sequence ID" value="EFJ40007.1"/>
    <property type="molecule type" value="Genomic_DNA"/>
</dbReference>
<feature type="region of interest" description="Disordered" evidence="1">
    <location>
        <begin position="726"/>
        <end position="833"/>
    </location>
</feature>
<feature type="compositionally biased region" description="Basic and acidic residues" evidence="1">
    <location>
        <begin position="729"/>
        <end position="747"/>
    </location>
</feature>
<dbReference type="PANTHER" id="PTHR45815">
    <property type="entry name" value="PROTEIN DISULFIDE-ISOMERASE A6"/>
    <property type="match status" value="1"/>
</dbReference>
<dbReference type="SUPFAM" id="SSF52833">
    <property type="entry name" value="Thioredoxin-like"/>
    <property type="match status" value="2"/>
</dbReference>
<dbReference type="GO" id="GO:0005788">
    <property type="term" value="C:endoplasmic reticulum lumen"/>
    <property type="evidence" value="ECO:0007669"/>
    <property type="project" value="TreeGrafter"/>
</dbReference>
<proteinExistence type="predicted"/>
<dbReference type="Pfam" id="PF00085">
    <property type="entry name" value="Thioredoxin"/>
    <property type="match status" value="1"/>
</dbReference>
<dbReference type="InterPro" id="IPR036249">
    <property type="entry name" value="Thioredoxin-like_sf"/>
</dbReference>
<evidence type="ECO:0000313" key="3">
    <source>
        <dbReference type="EMBL" id="EFJ40007.1"/>
    </source>
</evidence>
<keyword evidence="4" id="KW-1185">Reference proteome</keyword>
<feature type="compositionally biased region" description="Basic and acidic residues" evidence="1">
    <location>
        <begin position="786"/>
        <end position="811"/>
    </location>
</feature>
<dbReference type="eggNOG" id="KOG0191">
    <property type="taxonomic scope" value="Eukaryota"/>
</dbReference>
<dbReference type="Proteomes" id="UP000001058">
    <property type="component" value="Unassembled WGS sequence"/>
</dbReference>
<dbReference type="Gene3D" id="3.40.30.10">
    <property type="entry name" value="Glutaredoxin"/>
    <property type="match status" value="1"/>
</dbReference>
<feature type="domain" description="Thioredoxin" evidence="2">
    <location>
        <begin position="23"/>
        <end position="155"/>
    </location>
</feature>
<feature type="compositionally biased region" description="Low complexity" evidence="1">
    <location>
        <begin position="748"/>
        <end position="761"/>
    </location>
</feature>
<dbReference type="InParanoid" id="D8UJT0"/>
<evidence type="ECO:0000259" key="2">
    <source>
        <dbReference type="PROSITE" id="PS51352"/>
    </source>
</evidence>
<accession>D8UJT0</accession>
<dbReference type="GO" id="GO:0015035">
    <property type="term" value="F:protein-disulfide reductase activity"/>
    <property type="evidence" value="ECO:0007669"/>
    <property type="project" value="TreeGrafter"/>
</dbReference>
<feature type="compositionally biased region" description="Basic residues" evidence="1">
    <location>
        <begin position="812"/>
        <end position="827"/>
    </location>
</feature>
<sequence>MISVLRACFLARWGLGLPLIFVLTGYVSAAYFTYSDVTELSAANFDQLVVNSDGVALVHFYAPGNPQCKSLASRINSVASNLKGIALVGAVDCTDKEAAGNLCQRYNVRGFPAVKLFGPDRTKNPYTGEVMKEPSDYTGDRTSKDLKEAVTRLLTDVHITRVRSTADLEQMRAAAEAAGKPQVLLFTDKEAATPVYKGLSMQLRRGLAFGMVVVAAGDEGGPAAEREGVLRKFGVESLPSLLVVKAGGAVETYTGENKAPALGEFLMGFMSSEALGAGGGSAGADGEGPDGSGKATAWSFVRQVDSLIADLPSLEAREDMTLLAVHGADGEEGCQVARETFLAAAGEMQEAEQADWTERNGAPYPTCPDPTPPAVVDTWLASVPPEDLAPGSKGAAALSRIGVEVKELAENPCELQVVLLPFGKGKADIQLRYTGPPDGKELQRWVTAELPPEAHRVVQLTDDVTSDFLTTDPSEGKMGVAPKADLSHYNRDRQSSWGVLLFTNRDEVPGVYKALAVALRDRANMAFGWVQANSPAARSTINSFKPPRVPALLVVLPTIVPGDEDAEGSGGGGGPRVSFGMQPYFGPLKYGPMRAFLEQLAEQIEASAGVVTDPGVIEKTLPQITNQAEFQSYCTEPAGMCLLALLDRTAPGFEDERKHLLAAASFGVLSSDLPVLVALSTRRMRFGVLHSREAESSRGSPRLRPELVSRFITDVLSAKIRTQPLQDLPEIRKGDTSSDHAAARDTGRAAAPEEPAAGAGAVEEEFDLNDILSEEVEGGAGLGGTKAERLQEIEEQLKAEEEARRAAEKAKKSSSKKKKKKGGKKSNKSKEEL</sequence>
<evidence type="ECO:0000313" key="4">
    <source>
        <dbReference type="Proteomes" id="UP000001058"/>
    </source>
</evidence>
<name>D8UJT0_VOLCA</name>
<dbReference type="PANTHER" id="PTHR45815:SF3">
    <property type="entry name" value="PROTEIN DISULFIDE-ISOMERASE A6"/>
    <property type="match status" value="1"/>
</dbReference>
<dbReference type="InterPro" id="IPR013766">
    <property type="entry name" value="Thioredoxin_domain"/>
</dbReference>
<dbReference type="STRING" id="3068.D8UJT0"/>
<dbReference type="PROSITE" id="PS51352">
    <property type="entry name" value="THIOREDOXIN_2"/>
    <property type="match status" value="1"/>
</dbReference>